<gene>
    <name evidence="1" type="ORF">LBBP_02004</name>
</gene>
<dbReference type="Proteomes" id="UP000058857">
    <property type="component" value="Chromosome 1"/>
</dbReference>
<sequence>MSSIPKELEQNKLNETLFTKVFQVGSQFCCEIRELSNASWK</sequence>
<proteinExistence type="predicted"/>
<organism evidence="1">
    <name type="scientific">Leptospira borgpetersenii serovar Ballum</name>
    <dbReference type="NCBI Taxonomy" id="280505"/>
    <lineage>
        <taxon>Bacteria</taxon>
        <taxon>Pseudomonadati</taxon>
        <taxon>Spirochaetota</taxon>
        <taxon>Spirochaetia</taxon>
        <taxon>Leptospirales</taxon>
        <taxon>Leptospiraceae</taxon>
        <taxon>Leptospira</taxon>
    </lineage>
</organism>
<evidence type="ECO:0000313" key="2">
    <source>
        <dbReference type="Proteomes" id="UP000058857"/>
    </source>
</evidence>
<reference evidence="1 2" key="1">
    <citation type="journal article" date="2015" name="PLoS Negl. Trop. Dis.">
        <title>Distribution of Plasmids in Distinct Leptospira Pathogenic Species.</title>
        <authorList>
            <person name="Wang Y."/>
            <person name="Zhuang X."/>
            <person name="Zhong Y."/>
            <person name="Zhang C."/>
            <person name="Zhang Y."/>
            <person name="Zeng L."/>
            <person name="Zhu Y."/>
            <person name="He P."/>
            <person name="Dong K."/>
            <person name="Pal U."/>
            <person name="Guo X."/>
            <person name="Qin J."/>
        </authorList>
    </citation>
    <scope>NUCLEOTIDE SEQUENCE [LARGE SCALE GENOMIC DNA]</scope>
    <source>
        <strain evidence="1 2">56604</strain>
    </source>
</reference>
<dbReference type="AlphaFoldDB" id="A0A0S2IRZ0"/>
<protein>
    <submittedName>
        <fullName evidence="1">Uncharacterized protein</fullName>
    </submittedName>
</protein>
<name>A0A0S2IRZ0_LEPBO</name>
<dbReference type="RefSeq" id="WP_002738960.1">
    <property type="nucleotide sequence ID" value="NZ_JADDUS010000006.1"/>
</dbReference>
<dbReference type="PATRIC" id="fig|280505.15.peg.1963"/>
<dbReference type="EMBL" id="CP012029">
    <property type="protein sequence ID" value="ALO26277.1"/>
    <property type="molecule type" value="Genomic_DNA"/>
</dbReference>
<accession>A0A0S2IRZ0</accession>
<evidence type="ECO:0000313" key="1">
    <source>
        <dbReference type="EMBL" id="ALO26277.1"/>
    </source>
</evidence>